<protein>
    <submittedName>
        <fullName evidence="2">Uncharacterized protein</fullName>
    </submittedName>
</protein>
<sequence>MNTHFVRTTASNLAGPVRNTTTFIPAPSERSTIKAGYPTPRLNKADLELVLFRAQVRAHNRRVRESLGHGVPFGVAQRITHAPANSYCSSSSSSRSSTPSTPPSLSYPSTSSTLDCLSPCSASSASGGSPRLVPIPTFGESPYSRPVESPSPSLLPIPTFGESSYSRPDEAPSPSLLPIPTFGESAYSRLLPVESPSPSLLPIPTFGESPYTKVLPVESPSPSLLPIPTFGSPAPITTPPRPVLCSLQYSESARDMMGRSHSFVADGDPLTPGHVFPPTLRRTPGAPVWADDANSYFRCASA</sequence>
<dbReference type="AlphaFoldDB" id="A0A5C2SBB8"/>
<keyword evidence="3" id="KW-1185">Reference proteome</keyword>
<evidence type="ECO:0000256" key="1">
    <source>
        <dbReference type="SAM" id="MobiDB-lite"/>
    </source>
</evidence>
<dbReference type="OrthoDB" id="2753918at2759"/>
<dbReference type="EMBL" id="ML122274">
    <property type="protein sequence ID" value="RPD58596.1"/>
    <property type="molecule type" value="Genomic_DNA"/>
</dbReference>
<organism evidence="2 3">
    <name type="scientific">Lentinus tigrinus ALCF2SS1-6</name>
    <dbReference type="NCBI Taxonomy" id="1328759"/>
    <lineage>
        <taxon>Eukaryota</taxon>
        <taxon>Fungi</taxon>
        <taxon>Dikarya</taxon>
        <taxon>Basidiomycota</taxon>
        <taxon>Agaricomycotina</taxon>
        <taxon>Agaricomycetes</taxon>
        <taxon>Polyporales</taxon>
        <taxon>Polyporaceae</taxon>
        <taxon>Lentinus</taxon>
    </lineage>
</organism>
<name>A0A5C2SBB8_9APHY</name>
<evidence type="ECO:0000313" key="3">
    <source>
        <dbReference type="Proteomes" id="UP000313359"/>
    </source>
</evidence>
<dbReference type="Proteomes" id="UP000313359">
    <property type="component" value="Unassembled WGS sequence"/>
</dbReference>
<reference evidence="2" key="1">
    <citation type="journal article" date="2018" name="Genome Biol. Evol.">
        <title>Genomics and development of Lentinus tigrinus, a white-rot wood-decaying mushroom with dimorphic fruiting bodies.</title>
        <authorList>
            <person name="Wu B."/>
            <person name="Xu Z."/>
            <person name="Knudson A."/>
            <person name="Carlson A."/>
            <person name="Chen N."/>
            <person name="Kovaka S."/>
            <person name="LaButti K."/>
            <person name="Lipzen A."/>
            <person name="Pennachio C."/>
            <person name="Riley R."/>
            <person name="Schakwitz W."/>
            <person name="Umezawa K."/>
            <person name="Ohm R.A."/>
            <person name="Grigoriev I.V."/>
            <person name="Nagy L.G."/>
            <person name="Gibbons J."/>
            <person name="Hibbett D."/>
        </authorList>
    </citation>
    <scope>NUCLEOTIDE SEQUENCE [LARGE SCALE GENOMIC DNA]</scope>
    <source>
        <strain evidence="2">ALCF2SS1-6</strain>
    </source>
</reference>
<proteinExistence type="predicted"/>
<feature type="compositionally biased region" description="Low complexity" evidence="1">
    <location>
        <begin position="89"/>
        <end position="130"/>
    </location>
</feature>
<gene>
    <name evidence="2" type="ORF">L227DRAFT_564672</name>
</gene>
<evidence type="ECO:0000313" key="2">
    <source>
        <dbReference type="EMBL" id="RPD58596.1"/>
    </source>
</evidence>
<accession>A0A5C2SBB8</accession>
<feature type="region of interest" description="Disordered" evidence="1">
    <location>
        <begin position="85"/>
        <end position="172"/>
    </location>
</feature>